<dbReference type="EMBL" id="MGGI01000018">
    <property type="protein sequence ID" value="OGM25933.1"/>
    <property type="molecule type" value="Genomic_DNA"/>
</dbReference>
<accession>A0A1F7YF31</accession>
<dbReference type="Proteomes" id="UP000178851">
    <property type="component" value="Unassembled WGS sequence"/>
</dbReference>
<dbReference type="Pfam" id="PF24135">
    <property type="entry name" value="DUF7402"/>
    <property type="match status" value="1"/>
</dbReference>
<dbReference type="PROSITE" id="PS51820">
    <property type="entry name" value="PA14"/>
    <property type="match status" value="1"/>
</dbReference>
<dbReference type="Pfam" id="PF07691">
    <property type="entry name" value="PA14"/>
    <property type="match status" value="1"/>
</dbReference>
<dbReference type="Gene3D" id="3.90.182.10">
    <property type="entry name" value="Toxin - Anthrax Protective Antigen,domain 1"/>
    <property type="match status" value="1"/>
</dbReference>
<dbReference type="InterPro" id="IPR008979">
    <property type="entry name" value="Galactose-bd-like_sf"/>
</dbReference>
<evidence type="ECO:0000259" key="1">
    <source>
        <dbReference type="PROSITE" id="PS51820"/>
    </source>
</evidence>
<proteinExistence type="predicted"/>
<evidence type="ECO:0000313" key="3">
    <source>
        <dbReference type="Proteomes" id="UP000178851"/>
    </source>
</evidence>
<dbReference type="InterPro" id="IPR011658">
    <property type="entry name" value="PA14_dom"/>
</dbReference>
<evidence type="ECO:0000313" key="2">
    <source>
        <dbReference type="EMBL" id="OGM25933.1"/>
    </source>
</evidence>
<dbReference type="SUPFAM" id="SSF56988">
    <property type="entry name" value="Anthrax protective antigen"/>
    <property type="match status" value="1"/>
</dbReference>
<protein>
    <recommendedName>
        <fullName evidence="1">PA14 domain-containing protein</fullName>
    </recommendedName>
</protein>
<dbReference type="InterPro" id="IPR037524">
    <property type="entry name" value="PA14/GLEYA"/>
</dbReference>
<name>A0A1F7YF31_9BACT</name>
<dbReference type="Gene3D" id="2.60.120.260">
    <property type="entry name" value="Galactose-binding domain-like"/>
    <property type="match status" value="1"/>
</dbReference>
<comment type="caution">
    <text evidence="2">The sequence shown here is derived from an EMBL/GenBank/DDBJ whole genome shotgun (WGS) entry which is preliminary data.</text>
</comment>
<sequence length="266" mass="29105">MGYSRQKERGIAKLNLANTHAINKITLYDRPNSNDQITAGTVMFSDGTSIATGSLNNNGTATTLTFPVKTITSVRLNITGVSSTSKNIGLSEIQVYEQSQVIPTPTIIPTPTTTATPTATPPPTSGNGLQGQYFNSINLTGAPVLTKVDTAVNFDWGFGSPGQSINTDFFSVRWTGFIKPLYSQTYSFCAGSDDGEQLWINNTLVTSYWVDQGYIEHCGNINLQANTSYPIKLEFYDRLEDASIKLYWESPSQTKQIIPTSNLFIQ</sequence>
<gene>
    <name evidence="2" type="ORF">A2627_02295</name>
</gene>
<feature type="domain" description="PA14" evidence="1">
    <location>
        <begin position="124"/>
        <end position="262"/>
    </location>
</feature>
<reference evidence="2 3" key="1">
    <citation type="journal article" date="2016" name="Nat. Commun.">
        <title>Thousands of microbial genomes shed light on interconnected biogeochemical processes in an aquifer system.</title>
        <authorList>
            <person name="Anantharaman K."/>
            <person name="Brown C.T."/>
            <person name="Hug L.A."/>
            <person name="Sharon I."/>
            <person name="Castelle C.J."/>
            <person name="Probst A.J."/>
            <person name="Thomas B.C."/>
            <person name="Singh A."/>
            <person name="Wilkins M.J."/>
            <person name="Karaoz U."/>
            <person name="Brodie E.L."/>
            <person name="Williams K.H."/>
            <person name="Hubbard S.S."/>
            <person name="Banfield J.F."/>
        </authorList>
    </citation>
    <scope>NUCLEOTIDE SEQUENCE [LARGE SCALE GENOMIC DNA]</scope>
</reference>
<dbReference type="SUPFAM" id="SSF49785">
    <property type="entry name" value="Galactose-binding domain-like"/>
    <property type="match status" value="1"/>
</dbReference>
<dbReference type="SMART" id="SM00758">
    <property type="entry name" value="PA14"/>
    <property type="match status" value="1"/>
</dbReference>
<organism evidence="2 3">
    <name type="scientific">Candidatus Woesebacteria bacterium RIFCSPHIGHO2_01_FULL_39_28</name>
    <dbReference type="NCBI Taxonomy" id="1802496"/>
    <lineage>
        <taxon>Bacteria</taxon>
        <taxon>Candidatus Woeseibacteriota</taxon>
    </lineage>
</organism>
<dbReference type="InterPro" id="IPR055826">
    <property type="entry name" value="DUF7402"/>
</dbReference>
<dbReference type="AlphaFoldDB" id="A0A1F7YF31"/>